<proteinExistence type="predicted"/>
<sequence length="20" mass="2235">MKVSSSCLVFLSSFWRGQDG</sequence>
<name>A0A2P2QV08_RHIMU</name>
<dbReference type="EMBL" id="GGEC01090227">
    <property type="protein sequence ID" value="MBX70711.1"/>
    <property type="molecule type" value="Transcribed_RNA"/>
</dbReference>
<protein>
    <submittedName>
        <fullName evidence="1">Uncharacterized protein</fullName>
    </submittedName>
</protein>
<organism evidence="1">
    <name type="scientific">Rhizophora mucronata</name>
    <name type="common">Asiatic mangrove</name>
    <dbReference type="NCBI Taxonomy" id="61149"/>
    <lineage>
        <taxon>Eukaryota</taxon>
        <taxon>Viridiplantae</taxon>
        <taxon>Streptophyta</taxon>
        <taxon>Embryophyta</taxon>
        <taxon>Tracheophyta</taxon>
        <taxon>Spermatophyta</taxon>
        <taxon>Magnoliopsida</taxon>
        <taxon>eudicotyledons</taxon>
        <taxon>Gunneridae</taxon>
        <taxon>Pentapetalae</taxon>
        <taxon>rosids</taxon>
        <taxon>fabids</taxon>
        <taxon>Malpighiales</taxon>
        <taxon>Rhizophoraceae</taxon>
        <taxon>Rhizophora</taxon>
    </lineage>
</organism>
<reference evidence="1" key="1">
    <citation type="submission" date="2018-02" db="EMBL/GenBank/DDBJ databases">
        <title>Rhizophora mucronata_Transcriptome.</title>
        <authorList>
            <person name="Meera S.P."/>
            <person name="Sreeshan A."/>
            <person name="Augustine A."/>
        </authorList>
    </citation>
    <scope>NUCLEOTIDE SEQUENCE</scope>
    <source>
        <tissue evidence="1">Leaf</tissue>
    </source>
</reference>
<accession>A0A2P2QV08</accession>
<evidence type="ECO:0000313" key="1">
    <source>
        <dbReference type="EMBL" id="MBX70711.1"/>
    </source>
</evidence>
<dbReference type="AlphaFoldDB" id="A0A2P2QV08"/>